<reference evidence="1 2" key="1">
    <citation type="submission" date="2018-10" db="EMBL/GenBank/DDBJ databases">
        <title>A high-quality apple genome assembly.</title>
        <authorList>
            <person name="Hu J."/>
        </authorList>
    </citation>
    <scope>NUCLEOTIDE SEQUENCE [LARGE SCALE GENOMIC DNA]</scope>
    <source>
        <strain evidence="2">cv. HFTH1</strain>
        <tissue evidence="1">Young leaf</tissue>
    </source>
</reference>
<organism evidence="1 2">
    <name type="scientific">Malus domestica</name>
    <name type="common">Apple</name>
    <name type="synonym">Pyrus malus</name>
    <dbReference type="NCBI Taxonomy" id="3750"/>
    <lineage>
        <taxon>Eukaryota</taxon>
        <taxon>Viridiplantae</taxon>
        <taxon>Streptophyta</taxon>
        <taxon>Embryophyta</taxon>
        <taxon>Tracheophyta</taxon>
        <taxon>Spermatophyta</taxon>
        <taxon>Magnoliopsida</taxon>
        <taxon>eudicotyledons</taxon>
        <taxon>Gunneridae</taxon>
        <taxon>Pentapetalae</taxon>
        <taxon>rosids</taxon>
        <taxon>fabids</taxon>
        <taxon>Rosales</taxon>
        <taxon>Rosaceae</taxon>
        <taxon>Amygdaloideae</taxon>
        <taxon>Maleae</taxon>
        <taxon>Malus</taxon>
    </lineage>
</organism>
<dbReference type="EMBL" id="RDQH01000329">
    <property type="protein sequence ID" value="RXI03173.1"/>
    <property type="molecule type" value="Genomic_DNA"/>
</dbReference>
<protein>
    <submittedName>
        <fullName evidence="1">Uncharacterized protein</fullName>
    </submittedName>
</protein>
<comment type="caution">
    <text evidence="1">The sequence shown here is derived from an EMBL/GenBank/DDBJ whole genome shotgun (WGS) entry which is preliminary data.</text>
</comment>
<dbReference type="AlphaFoldDB" id="A0A498KCB6"/>
<evidence type="ECO:0000313" key="1">
    <source>
        <dbReference type="EMBL" id="RXI03173.1"/>
    </source>
</evidence>
<sequence>MNSLNFEVPTEFEASEFPKCLVLGGNAIEFTNEKELEFALDNRPWGNMTWVSCADLVSKWCPMADGVSDTGVIGGKSVKEVMDLEAGEEVFMEIEGGEIEQVHIRV</sequence>
<dbReference type="Proteomes" id="UP000290289">
    <property type="component" value="Chromosome 3"/>
</dbReference>
<accession>A0A498KCB6</accession>
<name>A0A498KCB6_MALDO</name>
<evidence type="ECO:0000313" key="2">
    <source>
        <dbReference type="Proteomes" id="UP000290289"/>
    </source>
</evidence>
<proteinExistence type="predicted"/>
<keyword evidence="2" id="KW-1185">Reference proteome</keyword>
<gene>
    <name evidence="1" type="ORF">DVH24_003825</name>
</gene>